<gene>
    <name evidence="1" type="ORF">F8388_011177</name>
</gene>
<proteinExistence type="predicted"/>
<dbReference type="EMBL" id="JAATIP010000236">
    <property type="protein sequence ID" value="KAF4357439.1"/>
    <property type="molecule type" value="Genomic_DNA"/>
</dbReference>
<protein>
    <recommendedName>
        <fullName evidence="3">DUF4283 domain-containing protein</fullName>
    </recommendedName>
</protein>
<organism evidence="1 2">
    <name type="scientific">Cannabis sativa</name>
    <name type="common">Hemp</name>
    <name type="synonym">Marijuana</name>
    <dbReference type="NCBI Taxonomy" id="3483"/>
    <lineage>
        <taxon>Eukaryota</taxon>
        <taxon>Viridiplantae</taxon>
        <taxon>Streptophyta</taxon>
        <taxon>Embryophyta</taxon>
        <taxon>Tracheophyta</taxon>
        <taxon>Spermatophyta</taxon>
        <taxon>Magnoliopsida</taxon>
        <taxon>eudicotyledons</taxon>
        <taxon>Gunneridae</taxon>
        <taxon>Pentapetalae</taxon>
        <taxon>rosids</taxon>
        <taxon>fabids</taxon>
        <taxon>Rosales</taxon>
        <taxon>Cannabaceae</taxon>
        <taxon>Cannabis</taxon>
    </lineage>
</organism>
<evidence type="ECO:0008006" key="3">
    <source>
        <dbReference type="Google" id="ProtNLM"/>
    </source>
</evidence>
<reference evidence="1 2" key="1">
    <citation type="journal article" date="2020" name="bioRxiv">
        <title>Sequence and annotation of 42 cannabis genomes reveals extensive copy number variation in cannabinoid synthesis and pathogen resistance genes.</title>
        <authorList>
            <person name="Mckernan K.J."/>
            <person name="Helbert Y."/>
            <person name="Kane L.T."/>
            <person name="Ebling H."/>
            <person name="Zhang L."/>
            <person name="Liu B."/>
            <person name="Eaton Z."/>
            <person name="Mclaughlin S."/>
            <person name="Kingan S."/>
            <person name="Baybayan P."/>
            <person name="Concepcion G."/>
            <person name="Jordan M."/>
            <person name="Riva A."/>
            <person name="Barbazuk W."/>
            <person name="Harkins T."/>
        </authorList>
    </citation>
    <scope>NUCLEOTIDE SEQUENCE [LARGE SCALE GENOMIC DNA]</scope>
    <source>
        <strain evidence="2">cv. Jamaican Lion 4</strain>
        <tissue evidence="1">Leaf</tissue>
    </source>
</reference>
<evidence type="ECO:0000313" key="2">
    <source>
        <dbReference type="Proteomes" id="UP000525078"/>
    </source>
</evidence>
<accession>A0A7J6EI90</accession>
<comment type="caution">
    <text evidence="1">The sequence shown here is derived from an EMBL/GenBank/DDBJ whole genome shotgun (WGS) entry which is preliminary data.</text>
</comment>
<sequence>MVGLSFKDKVLAEKVYKKSTWTFHGGILITEKWPTNGNWKEATLNEVECWINMKGFSPNALTINNMKRLGSMVEVVSKSAEVGKVGEIRGCYEGKVILGEDKKSGESTLTNGEVQWTKGIKECC</sequence>
<dbReference type="AlphaFoldDB" id="A0A7J6EI90"/>
<name>A0A7J6EI90_CANSA</name>
<dbReference type="Proteomes" id="UP000525078">
    <property type="component" value="Unassembled WGS sequence"/>
</dbReference>
<evidence type="ECO:0000313" key="1">
    <source>
        <dbReference type="EMBL" id="KAF4357439.1"/>
    </source>
</evidence>